<dbReference type="OrthoDB" id="2756419at2759"/>
<organism evidence="1 2">
    <name type="scientific">Trametes coccinea (strain BRFM310)</name>
    <name type="common">Pycnoporus coccineus</name>
    <dbReference type="NCBI Taxonomy" id="1353009"/>
    <lineage>
        <taxon>Eukaryota</taxon>
        <taxon>Fungi</taxon>
        <taxon>Dikarya</taxon>
        <taxon>Basidiomycota</taxon>
        <taxon>Agaricomycotina</taxon>
        <taxon>Agaricomycetes</taxon>
        <taxon>Polyporales</taxon>
        <taxon>Polyporaceae</taxon>
        <taxon>Trametes</taxon>
    </lineage>
</organism>
<evidence type="ECO:0000313" key="2">
    <source>
        <dbReference type="Proteomes" id="UP000193067"/>
    </source>
</evidence>
<reference evidence="1 2" key="1">
    <citation type="journal article" date="2015" name="Biotechnol. Biofuels">
        <title>Enhanced degradation of softwood versus hardwood by the white-rot fungus Pycnoporus coccineus.</title>
        <authorList>
            <person name="Couturier M."/>
            <person name="Navarro D."/>
            <person name="Chevret D."/>
            <person name="Henrissat B."/>
            <person name="Piumi F."/>
            <person name="Ruiz-Duenas F.J."/>
            <person name="Martinez A.T."/>
            <person name="Grigoriev I.V."/>
            <person name="Riley R."/>
            <person name="Lipzen A."/>
            <person name="Berrin J.G."/>
            <person name="Master E.R."/>
            <person name="Rosso M.N."/>
        </authorList>
    </citation>
    <scope>NUCLEOTIDE SEQUENCE [LARGE SCALE GENOMIC DNA]</scope>
    <source>
        <strain evidence="1 2">BRFM310</strain>
    </source>
</reference>
<protein>
    <submittedName>
        <fullName evidence="1">Uncharacterized protein</fullName>
    </submittedName>
</protein>
<accession>A0A1Y2I4Z7</accession>
<keyword evidence="2" id="KW-1185">Reference proteome</keyword>
<dbReference type="AlphaFoldDB" id="A0A1Y2I4Z7"/>
<dbReference type="Proteomes" id="UP000193067">
    <property type="component" value="Unassembled WGS sequence"/>
</dbReference>
<name>A0A1Y2I4Z7_TRAC3</name>
<gene>
    <name evidence="1" type="ORF">PYCCODRAFT_1379577</name>
</gene>
<proteinExistence type="predicted"/>
<sequence length="332" mass="38204">MISIEDAVAAVQEKEAAIRTACFDYDNALHHMRQTLRVPDSQELWLSAFTARIKFLNKEYRRQTKNDLQALCMRMRQQYGEKDELGSVMTRFKSKVEAATDMYVESQRLIEELQDSYERGVREQVLTIPVRVLLRRAIPRLRRELTICEHDRAVVASATSDWMPYLRLLISESEMSLFLQTMRLQKLSTDTIEGKAAPVFDCIIKVCKDRDEILLESSRLGLLYESHWQSYGRIAIPHREYLRKIGKFDDLIRRAESQRAAQAINLQDALDLLQIAMTPTSVVLPGGEELQVDKFTEAYGVFVNAHAVCASMTDVSGLFESIHYSSHHVDRL</sequence>
<dbReference type="EMBL" id="KZ084225">
    <property type="protein sequence ID" value="OSC96206.1"/>
    <property type="molecule type" value="Genomic_DNA"/>
</dbReference>
<evidence type="ECO:0000313" key="1">
    <source>
        <dbReference type="EMBL" id="OSC96206.1"/>
    </source>
</evidence>